<organism evidence="1 2">
    <name type="scientific">Dreissena polymorpha</name>
    <name type="common">Zebra mussel</name>
    <name type="synonym">Mytilus polymorpha</name>
    <dbReference type="NCBI Taxonomy" id="45954"/>
    <lineage>
        <taxon>Eukaryota</taxon>
        <taxon>Metazoa</taxon>
        <taxon>Spiralia</taxon>
        <taxon>Lophotrochozoa</taxon>
        <taxon>Mollusca</taxon>
        <taxon>Bivalvia</taxon>
        <taxon>Autobranchia</taxon>
        <taxon>Heteroconchia</taxon>
        <taxon>Euheterodonta</taxon>
        <taxon>Imparidentia</taxon>
        <taxon>Neoheterodontei</taxon>
        <taxon>Myida</taxon>
        <taxon>Dreissenoidea</taxon>
        <taxon>Dreissenidae</taxon>
        <taxon>Dreissena</taxon>
    </lineage>
</organism>
<dbReference type="AlphaFoldDB" id="A0A9D4HDS9"/>
<dbReference type="Proteomes" id="UP000828390">
    <property type="component" value="Unassembled WGS sequence"/>
</dbReference>
<sequence>MTGDVPVKDRKMVESIWSDINVKHCSEKKIVPKIQSDWDEISLKQTTKDHSMTKKRRRRIVR</sequence>
<proteinExistence type="predicted"/>
<keyword evidence="2" id="KW-1185">Reference proteome</keyword>
<evidence type="ECO:0000313" key="1">
    <source>
        <dbReference type="EMBL" id="KAH3832153.1"/>
    </source>
</evidence>
<reference evidence="1" key="2">
    <citation type="submission" date="2020-11" db="EMBL/GenBank/DDBJ databases">
        <authorList>
            <person name="McCartney M.A."/>
            <person name="Auch B."/>
            <person name="Kono T."/>
            <person name="Mallez S."/>
            <person name="Becker A."/>
            <person name="Gohl D.M."/>
            <person name="Silverstein K.A.T."/>
            <person name="Koren S."/>
            <person name="Bechman K.B."/>
            <person name="Herman A."/>
            <person name="Abrahante J.E."/>
            <person name="Garbe J."/>
        </authorList>
    </citation>
    <scope>NUCLEOTIDE SEQUENCE</scope>
    <source>
        <strain evidence="1">Duluth1</strain>
        <tissue evidence="1">Whole animal</tissue>
    </source>
</reference>
<gene>
    <name evidence="1" type="ORF">DPMN_105430</name>
</gene>
<name>A0A9D4HDS9_DREPO</name>
<reference evidence="1" key="1">
    <citation type="journal article" date="2019" name="bioRxiv">
        <title>The Genome of the Zebra Mussel, Dreissena polymorpha: A Resource for Invasive Species Research.</title>
        <authorList>
            <person name="McCartney M.A."/>
            <person name="Auch B."/>
            <person name="Kono T."/>
            <person name="Mallez S."/>
            <person name="Zhang Y."/>
            <person name="Obille A."/>
            <person name="Becker A."/>
            <person name="Abrahante J.E."/>
            <person name="Garbe J."/>
            <person name="Badalamenti J.P."/>
            <person name="Herman A."/>
            <person name="Mangelson H."/>
            <person name="Liachko I."/>
            <person name="Sullivan S."/>
            <person name="Sone E.D."/>
            <person name="Koren S."/>
            <person name="Silverstein K.A.T."/>
            <person name="Beckman K.B."/>
            <person name="Gohl D.M."/>
        </authorList>
    </citation>
    <scope>NUCLEOTIDE SEQUENCE</scope>
    <source>
        <strain evidence="1">Duluth1</strain>
        <tissue evidence="1">Whole animal</tissue>
    </source>
</reference>
<evidence type="ECO:0000313" key="2">
    <source>
        <dbReference type="Proteomes" id="UP000828390"/>
    </source>
</evidence>
<accession>A0A9D4HDS9</accession>
<comment type="caution">
    <text evidence="1">The sequence shown here is derived from an EMBL/GenBank/DDBJ whole genome shotgun (WGS) entry which is preliminary data.</text>
</comment>
<protein>
    <submittedName>
        <fullName evidence="1">Uncharacterized protein</fullName>
    </submittedName>
</protein>
<dbReference type="EMBL" id="JAIWYP010000004">
    <property type="protein sequence ID" value="KAH3832153.1"/>
    <property type="molecule type" value="Genomic_DNA"/>
</dbReference>